<dbReference type="GO" id="GO:0005886">
    <property type="term" value="C:plasma membrane"/>
    <property type="evidence" value="ECO:0007669"/>
    <property type="project" value="UniProtKB-SubCell"/>
</dbReference>
<proteinExistence type="predicted"/>
<dbReference type="Gene3D" id="1.20.1740.10">
    <property type="entry name" value="Amino acid/polyamine transporter I"/>
    <property type="match status" value="1"/>
</dbReference>
<dbReference type="EMBL" id="BFAV01000157">
    <property type="protein sequence ID" value="GBF35295.1"/>
    <property type="molecule type" value="Genomic_DNA"/>
</dbReference>
<dbReference type="GO" id="GO:0022857">
    <property type="term" value="F:transmembrane transporter activity"/>
    <property type="evidence" value="ECO:0007669"/>
    <property type="project" value="InterPro"/>
</dbReference>
<keyword evidence="5 6" id="KW-0472">Membrane</keyword>
<comment type="caution">
    <text evidence="7">The sequence shown here is derived from an EMBL/GenBank/DDBJ whole genome shotgun (WGS) entry which is preliminary data.</text>
</comment>
<feature type="transmembrane region" description="Helical" evidence="6">
    <location>
        <begin position="359"/>
        <end position="381"/>
    </location>
</feature>
<reference evidence="8" key="1">
    <citation type="submission" date="2018-02" db="EMBL/GenBank/DDBJ databases">
        <title>Genome sequence of Desulfocucumis palustris strain NAW-5.</title>
        <authorList>
            <person name="Watanabe M."/>
            <person name="Kojima H."/>
            <person name="Fukui M."/>
        </authorList>
    </citation>
    <scope>NUCLEOTIDE SEQUENCE [LARGE SCALE GENOMIC DNA]</scope>
    <source>
        <strain evidence="8">NAW-5</strain>
    </source>
</reference>
<evidence type="ECO:0000256" key="2">
    <source>
        <dbReference type="ARBA" id="ARBA00022475"/>
    </source>
</evidence>
<evidence type="ECO:0000256" key="6">
    <source>
        <dbReference type="SAM" id="Phobius"/>
    </source>
</evidence>
<feature type="transmembrane region" description="Helical" evidence="6">
    <location>
        <begin position="289"/>
        <end position="314"/>
    </location>
</feature>
<dbReference type="PANTHER" id="PTHR42770:SF7">
    <property type="entry name" value="MEMBRANE PROTEIN"/>
    <property type="match status" value="1"/>
</dbReference>
<name>A0A2L2XGG7_9FIRM</name>
<comment type="subcellular location">
    <subcellularLocation>
        <location evidence="1">Cell membrane</location>
        <topology evidence="1">Multi-pass membrane protein</topology>
    </subcellularLocation>
</comment>
<dbReference type="InterPro" id="IPR050367">
    <property type="entry name" value="APC_superfamily"/>
</dbReference>
<keyword evidence="2" id="KW-1003">Cell membrane</keyword>
<feature type="transmembrane region" description="Helical" evidence="6">
    <location>
        <begin position="431"/>
        <end position="448"/>
    </location>
</feature>
<feature type="transmembrane region" description="Helical" evidence="6">
    <location>
        <begin position="335"/>
        <end position="353"/>
    </location>
</feature>
<feature type="transmembrane region" description="Helical" evidence="6">
    <location>
        <begin position="37"/>
        <end position="64"/>
    </location>
</feature>
<protein>
    <submittedName>
        <fullName evidence="7">Amino acid permease-associated region</fullName>
    </submittedName>
</protein>
<organism evidence="7 8">
    <name type="scientific">Desulfocucumis palustris</name>
    <dbReference type="NCBI Taxonomy" id="1898651"/>
    <lineage>
        <taxon>Bacteria</taxon>
        <taxon>Bacillati</taxon>
        <taxon>Bacillota</taxon>
        <taxon>Clostridia</taxon>
        <taxon>Eubacteriales</taxon>
        <taxon>Desulfocucumaceae</taxon>
        <taxon>Desulfocucumis</taxon>
    </lineage>
</organism>
<feature type="transmembrane region" description="Helical" evidence="6">
    <location>
        <begin position="12"/>
        <end position="31"/>
    </location>
</feature>
<dbReference type="PIRSF" id="PIRSF006060">
    <property type="entry name" value="AA_transporter"/>
    <property type="match status" value="1"/>
</dbReference>
<feature type="transmembrane region" description="Helical" evidence="6">
    <location>
        <begin position="401"/>
        <end position="419"/>
    </location>
</feature>
<dbReference type="RefSeq" id="WP_231702805.1">
    <property type="nucleotide sequence ID" value="NZ_BFAV01000157.1"/>
</dbReference>
<dbReference type="Proteomes" id="UP000239549">
    <property type="component" value="Unassembled WGS sequence"/>
</dbReference>
<dbReference type="PANTHER" id="PTHR42770">
    <property type="entry name" value="AMINO ACID TRANSPORTER-RELATED"/>
    <property type="match status" value="1"/>
</dbReference>
<sequence>MSDQNAGFDKVLGKFDVFALAFGAMIGWGWVILTGDWINAAGSIGAMLAFGLGSAVVIFVGLAYSELTAAMPKVGGEHVFCYRAMGITASFIATWSIILSYISVVAFEAVALPTVIEYLIPGYYKGYLWTVAGWDVYASWVAVGVIASIILTIANYFGVKTAALLQSLFTIIIFIAGVLLVTGSLFNGSTAKMEPLFVSGAGGMMTVLIMTPFMFVGFNVIPQAAEEINLPYKSIGKVLILSVIMAAAFYMLIIFGVSRSLTAGEMTASKLVTADAMAALFGGHWAGKLLILGGIAGIVSSWNGFYIGASRAIYAMARSKMLPEFLGYMHPKYKTPSNAILLIGALSTLAPLFGRKMLVWLVDAGGLSICVAYLLVCIAFIILRNREPEMSRPFKVSNGKFIGYIAIILSMGFVLLYLPGSPSALVWPYEWVIVGGWTIMGIIFYYWARRTYGNEAADSYMRKEIFSADKQ</sequence>
<dbReference type="Pfam" id="PF13520">
    <property type="entry name" value="AA_permease_2"/>
    <property type="match status" value="1"/>
</dbReference>
<feature type="transmembrane region" description="Helical" evidence="6">
    <location>
        <begin position="136"/>
        <end position="157"/>
    </location>
</feature>
<evidence type="ECO:0000256" key="5">
    <source>
        <dbReference type="ARBA" id="ARBA00023136"/>
    </source>
</evidence>
<evidence type="ECO:0000256" key="1">
    <source>
        <dbReference type="ARBA" id="ARBA00004651"/>
    </source>
</evidence>
<keyword evidence="4 6" id="KW-1133">Transmembrane helix</keyword>
<feature type="transmembrane region" description="Helical" evidence="6">
    <location>
        <begin position="238"/>
        <end position="257"/>
    </location>
</feature>
<dbReference type="AlphaFoldDB" id="A0A2L2XGG7"/>
<feature type="transmembrane region" description="Helical" evidence="6">
    <location>
        <begin position="197"/>
        <end position="218"/>
    </location>
</feature>
<keyword evidence="3 6" id="KW-0812">Transmembrane</keyword>
<evidence type="ECO:0000313" key="7">
    <source>
        <dbReference type="EMBL" id="GBF35295.1"/>
    </source>
</evidence>
<evidence type="ECO:0000313" key="8">
    <source>
        <dbReference type="Proteomes" id="UP000239549"/>
    </source>
</evidence>
<feature type="transmembrane region" description="Helical" evidence="6">
    <location>
        <begin position="164"/>
        <end position="185"/>
    </location>
</feature>
<accession>A0A2L2XGG7</accession>
<evidence type="ECO:0000256" key="3">
    <source>
        <dbReference type="ARBA" id="ARBA00022692"/>
    </source>
</evidence>
<gene>
    <name evidence="7" type="ORF">DCCM_4418</name>
</gene>
<feature type="transmembrane region" description="Helical" evidence="6">
    <location>
        <begin position="92"/>
        <end position="116"/>
    </location>
</feature>
<keyword evidence="8" id="KW-1185">Reference proteome</keyword>
<dbReference type="InterPro" id="IPR002293">
    <property type="entry name" value="AA/rel_permease1"/>
</dbReference>
<evidence type="ECO:0000256" key="4">
    <source>
        <dbReference type="ARBA" id="ARBA00022989"/>
    </source>
</evidence>